<keyword evidence="3" id="KW-0175">Coiled coil</keyword>
<name>A0A8J7TKM5_9BACT</name>
<comment type="caution">
    <text evidence="5">The sequence shown here is derived from an EMBL/GenBank/DDBJ whole genome shotgun (WGS) entry which is preliminary data.</text>
</comment>
<evidence type="ECO:0000313" key="5">
    <source>
        <dbReference type="EMBL" id="MBN8659664.1"/>
    </source>
</evidence>
<gene>
    <name evidence="5" type="ORF">J0M35_04830</name>
</gene>
<keyword evidence="2 4" id="KW-0732">Signal</keyword>
<dbReference type="SMART" id="SM00935">
    <property type="entry name" value="OmpH"/>
    <property type="match status" value="1"/>
</dbReference>
<dbReference type="InterPro" id="IPR024930">
    <property type="entry name" value="Skp_dom_sf"/>
</dbReference>
<dbReference type="Proteomes" id="UP000664277">
    <property type="component" value="Unassembled WGS sequence"/>
</dbReference>
<evidence type="ECO:0000313" key="6">
    <source>
        <dbReference type="Proteomes" id="UP000664277"/>
    </source>
</evidence>
<proteinExistence type="inferred from homology"/>
<dbReference type="GO" id="GO:0051082">
    <property type="term" value="F:unfolded protein binding"/>
    <property type="evidence" value="ECO:0007669"/>
    <property type="project" value="InterPro"/>
</dbReference>
<dbReference type="AlphaFoldDB" id="A0A8J7TKM5"/>
<feature type="chain" id="PRO_5035224105" evidence="4">
    <location>
        <begin position="24"/>
        <end position="168"/>
    </location>
</feature>
<dbReference type="SUPFAM" id="SSF111384">
    <property type="entry name" value="OmpH-like"/>
    <property type="match status" value="1"/>
</dbReference>
<dbReference type="PANTHER" id="PTHR35089">
    <property type="entry name" value="CHAPERONE PROTEIN SKP"/>
    <property type="match status" value="1"/>
</dbReference>
<evidence type="ECO:0000256" key="3">
    <source>
        <dbReference type="SAM" id="Coils"/>
    </source>
</evidence>
<dbReference type="Gene3D" id="3.30.910.20">
    <property type="entry name" value="Skp domain"/>
    <property type="match status" value="1"/>
</dbReference>
<dbReference type="InterPro" id="IPR005632">
    <property type="entry name" value="Chaperone_Skp"/>
</dbReference>
<dbReference type="GO" id="GO:0050821">
    <property type="term" value="P:protein stabilization"/>
    <property type="evidence" value="ECO:0007669"/>
    <property type="project" value="TreeGrafter"/>
</dbReference>
<evidence type="ECO:0000256" key="4">
    <source>
        <dbReference type="SAM" id="SignalP"/>
    </source>
</evidence>
<reference evidence="5" key="1">
    <citation type="submission" date="2021-02" db="EMBL/GenBank/DDBJ databases">
        <title>Genome-Resolved Metagenomics of a Microbial Community Performing Photosynthetic Biological Nutrient Removal.</title>
        <authorList>
            <person name="Mcdaniel E.A."/>
        </authorList>
    </citation>
    <scope>NUCLEOTIDE SEQUENCE</scope>
    <source>
        <strain evidence="5">UWPOB_OBS1</strain>
    </source>
</reference>
<dbReference type="PANTHER" id="PTHR35089:SF1">
    <property type="entry name" value="CHAPERONE PROTEIN SKP"/>
    <property type="match status" value="1"/>
</dbReference>
<dbReference type="GO" id="GO:0005829">
    <property type="term" value="C:cytosol"/>
    <property type="evidence" value="ECO:0007669"/>
    <property type="project" value="TreeGrafter"/>
</dbReference>
<feature type="signal peptide" evidence="4">
    <location>
        <begin position="1"/>
        <end position="23"/>
    </location>
</feature>
<comment type="similarity">
    <text evidence="1">Belongs to the Skp family.</text>
</comment>
<protein>
    <submittedName>
        <fullName evidence="5">OmpH family outer membrane protein</fullName>
    </submittedName>
</protein>
<feature type="coiled-coil region" evidence="3">
    <location>
        <begin position="46"/>
        <end position="73"/>
    </location>
</feature>
<accession>A0A8J7TKM5</accession>
<organism evidence="5 6">
    <name type="scientific">Candidatus Obscuribacter phosphatis</name>
    <dbReference type="NCBI Taxonomy" id="1906157"/>
    <lineage>
        <taxon>Bacteria</taxon>
        <taxon>Bacillati</taxon>
        <taxon>Candidatus Melainabacteria</taxon>
        <taxon>Candidatus Obscuribacterales</taxon>
        <taxon>Candidatus Obscuribacteraceae</taxon>
        <taxon>Candidatus Obscuribacter</taxon>
    </lineage>
</organism>
<evidence type="ECO:0000256" key="2">
    <source>
        <dbReference type="ARBA" id="ARBA00022729"/>
    </source>
</evidence>
<dbReference type="Pfam" id="PF03938">
    <property type="entry name" value="OmpH"/>
    <property type="match status" value="1"/>
</dbReference>
<evidence type="ECO:0000256" key="1">
    <source>
        <dbReference type="ARBA" id="ARBA00009091"/>
    </source>
</evidence>
<sequence>MQYVQKSFASALALAFLAMPAMAQNASKSAIGVVDREKVITSFGKAQKAADELKRVEDSVRKLLEESNKQYEEAKLAKKPQAELEGLQKKLQSRIDEEYKKAQTRAQSLETSLETDIDSAIKAEAESRKLETVFMKGAVLLGGTDITEGVVKRLAQVSTAPAATPASK</sequence>
<dbReference type="EMBL" id="JAFLCK010000004">
    <property type="protein sequence ID" value="MBN8659664.1"/>
    <property type="molecule type" value="Genomic_DNA"/>
</dbReference>